<name>A0A8S3ZZF2_9EUPU</name>
<dbReference type="GO" id="GO:0006457">
    <property type="term" value="P:protein folding"/>
    <property type="evidence" value="ECO:0007669"/>
    <property type="project" value="TreeGrafter"/>
</dbReference>
<dbReference type="PANTHER" id="PTHR45672:SF11">
    <property type="entry name" value="PROTEIN DISULFIDE-ISOMERASE C17H9.14C"/>
    <property type="match status" value="1"/>
</dbReference>
<reference evidence="3" key="1">
    <citation type="submission" date="2021-04" db="EMBL/GenBank/DDBJ databases">
        <authorList>
            <consortium name="Molecular Ecology Group"/>
        </authorList>
    </citation>
    <scope>NUCLEOTIDE SEQUENCE</scope>
</reference>
<dbReference type="AlphaFoldDB" id="A0A8S3ZZF2"/>
<organism evidence="3 4">
    <name type="scientific">Candidula unifasciata</name>
    <dbReference type="NCBI Taxonomy" id="100452"/>
    <lineage>
        <taxon>Eukaryota</taxon>
        <taxon>Metazoa</taxon>
        <taxon>Spiralia</taxon>
        <taxon>Lophotrochozoa</taxon>
        <taxon>Mollusca</taxon>
        <taxon>Gastropoda</taxon>
        <taxon>Heterobranchia</taxon>
        <taxon>Euthyneura</taxon>
        <taxon>Panpulmonata</taxon>
        <taxon>Eupulmonata</taxon>
        <taxon>Stylommatophora</taxon>
        <taxon>Helicina</taxon>
        <taxon>Helicoidea</taxon>
        <taxon>Geomitridae</taxon>
        <taxon>Candidula</taxon>
    </lineage>
</organism>
<dbReference type="SUPFAM" id="SSF52833">
    <property type="entry name" value="Thioredoxin-like"/>
    <property type="match status" value="1"/>
</dbReference>
<dbReference type="Proteomes" id="UP000678393">
    <property type="component" value="Unassembled WGS sequence"/>
</dbReference>
<dbReference type="InterPro" id="IPR036249">
    <property type="entry name" value="Thioredoxin-like_sf"/>
</dbReference>
<proteinExistence type="predicted"/>
<keyword evidence="1" id="KW-0732">Signal</keyword>
<dbReference type="Pfam" id="PF00085">
    <property type="entry name" value="Thioredoxin"/>
    <property type="match status" value="1"/>
</dbReference>
<feature type="chain" id="PRO_5035727240" description="Thioredoxin domain-containing protein" evidence="1">
    <location>
        <begin position="17"/>
        <end position="154"/>
    </location>
</feature>
<dbReference type="PANTHER" id="PTHR45672">
    <property type="entry name" value="PROTEIN DISULFIDE-ISOMERASE C17H9.14C-RELATED"/>
    <property type="match status" value="1"/>
</dbReference>
<sequence>MSHFIIALSDCILATSHFILVTELENKEPLPDEYVKAEEVVGLQADNFLPFLKTKDVTLVMFYQPDCPACEFSRKHVKKASKVTIRNRHSYAAVNCEASPTICCSQKITSTPYFKMYSRGREIGFNDNPRMFTYKDMKHWVEQISVYNGMGKKM</sequence>
<dbReference type="InterPro" id="IPR013766">
    <property type="entry name" value="Thioredoxin_domain"/>
</dbReference>
<dbReference type="GO" id="GO:0005783">
    <property type="term" value="C:endoplasmic reticulum"/>
    <property type="evidence" value="ECO:0007669"/>
    <property type="project" value="TreeGrafter"/>
</dbReference>
<keyword evidence="4" id="KW-1185">Reference proteome</keyword>
<evidence type="ECO:0000313" key="3">
    <source>
        <dbReference type="EMBL" id="CAG5134294.1"/>
    </source>
</evidence>
<protein>
    <recommendedName>
        <fullName evidence="2">Thioredoxin domain-containing protein</fullName>
    </recommendedName>
</protein>
<evidence type="ECO:0000256" key="1">
    <source>
        <dbReference type="SAM" id="SignalP"/>
    </source>
</evidence>
<dbReference type="GO" id="GO:0003756">
    <property type="term" value="F:protein disulfide isomerase activity"/>
    <property type="evidence" value="ECO:0007669"/>
    <property type="project" value="TreeGrafter"/>
</dbReference>
<dbReference type="Gene3D" id="3.40.30.10">
    <property type="entry name" value="Glutaredoxin"/>
    <property type="match status" value="1"/>
</dbReference>
<dbReference type="OrthoDB" id="427280at2759"/>
<accession>A0A8S3ZZF2</accession>
<comment type="caution">
    <text evidence="3">The sequence shown here is derived from an EMBL/GenBank/DDBJ whole genome shotgun (WGS) entry which is preliminary data.</text>
</comment>
<feature type="signal peptide" evidence="1">
    <location>
        <begin position="1"/>
        <end position="16"/>
    </location>
</feature>
<evidence type="ECO:0000259" key="2">
    <source>
        <dbReference type="Pfam" id="PF00085"/>
    </source>
</evidence>
<dbReference type="CDD" id="cd02961">
    <property type="entry name" value="PDI_a_family"/>
    <property type="match status" value="1"/>
</dbReference>
<feature type="domain" description="Thioredoxin" evidence="2">
    <location>
        <begin position="40"/>
        <end position="123"/>
    </location>
</feature>
<dbReference type="EMBL" id="CAJHNH020007013">
    <property type="protein sequence ID" value="CAG5134294.1"/>
    <property type="molecule type" value="Genomic_DNA"/>
</dbReference>
<gene>
    <name evidence="3" type="ORF">CUNI_LOCUS19852</name>
</gene>
<evidence type="ECO:0000313" key="4">
    <source>
        <dbReference type="Proteomes" id="UP000678393"/>
    </source>
</evidence>
<dbReference type="InterPro" id="IPR051063">
    <property type="entry name" value="PDI"/>
</dbReference>